<evidence type="ECO:0000256" key="2">
    <source>
        <dbReference type="ARBA" id="ARBA00022777"/>
    </source>
</evidence>
<feature type="domain" description="GAF" evidence="4">
    <location>
        <begin position="153"/>
        <end position="307"/>
    </location>
</feature>
<dbReference type="Gene3D" id="1.20.5.1930">
    <property type="match status" value="1"/>
</dbReference>
<evidence type="ECO:0000313" key="5">
    <source>
        <dbReference type="EMBL" id="ANN15656.1"/>
    </source>
</evidence>
<dbReference type="eggNOG" id="COG3850">
    <property type="taxonomic scope" value="Bacteria"/>
</dbReference>
<accession>A0A193BTW0</accession>
<dbReference type="RefSeq" id="WP_065912762.1">
    <property type="nucleotide sequence ID" value="NZ_CP016174.1"/>
</dbReference>
<dbReference type="SUPFAM" id="SSF55781">
    <property type="entry name" value="GAF domain-like"/>
    <property type="match status" value="2"/>
</dbReference>
<keyword evidence="6" id="KW-1185">Reference proteome</keyword>
<dbReference type="Gene3D" id="3.30.450.40">
    <property type="match status" value="2"/>
</dbReference>
<sequence>MTPVRRGSAASDAKAPRILDAVAGIAHDLSLSDVLRRMVESACELTGAPFGALSVFDSNEFIRFGDAWETPPPEAESRVMPIRLRGRIFGMLYLARKPDGEDFTESEEDLLVALTAAAGVVIENAALFDQVQRRERWLEASYHVTGALLTDQDLTATLRLIAERARVVAGGTTGAVARPRGDGMLVFEIVEPPGPDADRLAGIAVPAEGTATGMAFTTGKPVVVRDYGEKVVEYQGGRGAVMPAAVKDLDSTVAVPLIAGEEKLGVLLVAKFRDKTPFSAYDVQLAETFAAHAALAVEFARAQQDRQRLAVFEDRDRIARDLHDLVIQRLFAIGLGLEGLGKLAGGPAVADRVTGFAHEIDRTIREIRNSIFSLQEPAEAQGSLRSELLRVALDAGCSAEPRVGFDGPLDSTVPDSVRSDLIATLREALSNVVRHAAATAVSVDVSVDRDGRWLKLSVVDDGVGMPAAPGHRSGVANLAERAARWSGSFSVEARPEGGTRLDWSVELPARQGSVG</sequence>
<organism evidence="5 6">
    <name type="scientific">Amycolatopsis orientalis</name>
    <name type="common">Nocardia orientalis</name>
    <dbReference type="NCBI Taxonomy" id="31958"/>
    <lineage>
        <taxon>Bacteria</taxon>
        <taxon>Bacillati</taxon>
        <taxon>Actinomycetota</taxon>
        <taxon>Actinomycetes</taxon>
        <taxon>Pseudonocardiales</taxon>
        <taxon>Pseudonocardiaceae</taxon>
        <taxon>Amycolatopsis</taxon>
    </lineage>
</organism>
<evidence type="ECO:0000256" key="3">
    <source>
        <dbReference type="ARBA" id="ARBA00023012"/>
    </source>
</evidence>
<dbReference type="InterPro" id="IPR036890">
    <property type="entry name" value="HATPase_C_sf"/>
</dbReference>
<dbReference type="InterPro" id="IPR003594">
    <property type="entry name" value="HATPase_dom"/>
</dbReference>
<dbReference type="AlphaFoldDB" id="A0A193BTW0"/>
<dbReference type="InterPro" id="IPR011712">
    <property type="entry name" value="Sig_transdc_His_kin_sub3_dim/P"/>
</dbReference>
<dbReference type="STRING" id="31958.SD37_08285"/>
<dbReference type="KEGG" id="aori:SD37_08285"/>
<evidence type="ECO:0000256" key="1">
    <source>
        <dbReference type="ARBA" id="ARBA00022679"/>
    </source>
</evidence>
<dbReference type="PANTHER" id="PTHR24421">
    <property type="entry name" value="NITRATE/NITRITE SENSOR PROTEIN NARX-RELATED"/>
    <property type="match status" value="1"/>
</dbReference>
<dbReference type="SUPFAM" id="SSF55874">
    <property type="entry name" value="ATPase domain of HSP90 chaperone/DNA topoisomerase II/histidine kinase"/>
    <property type="match status" value="1"/>
</dbReference>
<dbReference type="GO" id="GO:0046983">
    <property type="term" value="F:protein dimerization activity"/>
    <property type="evidence" value="ECO:0007669"/>
    <property type="project" value="InterPro"/>
</dbReference>
<dbReference type="InterPro" id="IPR050482">
    <property type="entry name" value="Sensor_HK_TwoCompSys"/>
</dbReference>
<protein>
    <submittedName>
        <fullName evidence="5">Histidine kinase</fullName>
    </submittedName>
</protein>
<dbReference type="EMBL" id="CP016174">
    <property type="protein sequence ID" value="ANN15656.1"/>
    <property type="molecule type" value="Genomic_DNA"/>
</dbReference>
<dbReference type="InterPro" id="IPR029016">
    <property type="entry name" value="GAF-like_dom_sf"/>
</dbReference>
<dbReference type="GO" id="GO:0016020">
    <property type="term" value="C:membrane"/>
    <property type="evidence" value="ECO:0007669"/>
    <property type="project" value="InterPro"/>
</dbReference>
<dbReference type="CDD" id="cd16917">
    <property type="entry name" value="HATPase_UhpB-NarQ-NarX-like"/>
    <property type="match status" value="1"/>
</dbReference>
<dbReference type="Pfam" id="PF02518">
    <property type="entry name" value="HATPase_c"/>
    <property type="match status" value="1"/>
</dbReference>
<name>A0A193BTW0_AMYOR</name>
<dbReference type="PANTHER" id="PTHR24421:SF56">
    <property type="entry name" value="OXYGEN SENSOR HISTIDINE KINASE RESPONSE REGULATOR DOST"/>
    <property type="match status" value="1"/>
</dbReference>
<evidence type="ECO:0000259" key="4">
    <source>
        <dbReference type="SMART" id="SM00065"/>
    </source>
</evidence>
<dbReference type="SMART" id="SM00065">
    <property type="entry name" value="GAF"/>
    <property type="match status" value="2"/>
</dbReference>
<keyword evidence="2 5" id="KW-0418">Kinase</keyword>
<evidence type="ECO:0000313" key="6">
    <source>
        <dbReference type="Proteomes" id="UP000093695"/>
    </source>
</evidence>
<dbReference type="InterPro" id="IPR003018">
    <property type="entry name" value="GAF"/>
</dbReference>
<proteinExistence type="predicted"/>
<dbReference type="GO" id="GO:0000155">
    <property type="term" value="F:phosphorelay sensor kinase activity"/>
    <property type="evidence" value="ECO:0007669"/>
    <property type="project" value="InterPro"/>
</dbReference>
<keyword evidence="1" id="KW-0808">Transferase</keyword>
<dbReference type="Pfam" id="PF13185">
    <property type="entry name" value="GAF_2"/>
    <property type="match status" value="1"/>
</dbReference>
<dbReference type="Gene3D" id="3.30.565.10">
    <property type="entry name" value="Histidine kinase-like ATPase, C-terminal domain"/>
    <property type="match status" value="1"/>
</dbReference>
<reference evidence="5 6" key="1">
    <citation type="journal article" date="2015" name="Genome Announc.">
        <title>Draft Genome Sequence of Norvancomycin-Producing Strain Amycolatopsis orientalis CPCC200066.</title>
        <authorList>
            <person name="Lei X."/>
            <person name="Yuan F."/>
            <person name="Shi Y."/>
            <person name="Li X."/>
            <person name="Wang L."/>
            <person name="Hong B."/>
        </authorList>
    </citation>
    <scope>NUCLEOTIDE SEQUENCE [LARGE SCALE GENOMIC DNA]</scope>
    <source>
        <strain evidence="5 6">B-37</strain>
    </source>
</reference>
<gene>
    <name evidence="5" type="ORF">SD37_08285</name>
</gene>
<feature type="domain" description="GAF" evidence="4">
    <location>
        <begin position="30"/>
        <end position="132"/>
    </location>
</feature>
<dbReference type="Pfam" id="PF07730">
    <property type="entry name" value="HisKA_3"/>
    <property type="match status" value="1"/>
</dbReference>
<keyword evidence="3" id="KW-0902">Two-component regulatory system</keyword>
<dbReference type="Proteomes" id="UP000093695">
    <property type="component" value="Chromosome"/>
</dbReference>